<evidence type="ECO:0000256" key="5">
    <source>
        <dbReference type="ARBA" id="ARBA00022801"/>
    </source>
</evidence>
<reference evidence="11" key="1">
    <citation type="submission" date="2023-08" db="EMBL/GenBank/DDBJ databases">
        <authorList>
            <person name="Chen Y."/>
            <person name="Shah S."/>
            <person name="Dougan E. K."/>
            <person name="Thang M."/>
            <person name="Chan C."/>
        </authorList>
    </citation>
    <scope>NUCLEOTIDE SEQUENCE</scope>
</reference>
<dbReference type="FunFam" id="3.40.50.300:FF:000008">
    <property type="entry name" value="ATP-dependent RNA helicase RhlB"/>
    <property type="match status" value="1"/>
</dbReference>
<dbReference type="GO" id="GO:0004672">
    <property type="term" value="F:protein kinase activity"/>
    <property type="evidence" value="ECO:0007669"/>
    <property type="project" value="InterPro"/>
</dbReference>
<dbReference type="Proteomes" id="UP001178507">
    <property type="component" value="Unassembled WGS sequence"/>
</dbReference>
<dbReference type="Gene3D" id="1.10.510.10">
    <property type="entry name" value="Transferase(Phosphotransferase) domain 1"/>
    <property type="match status" value="1"/>
</dbReference>
<dbReference type="InterPro" id="IPR011009">
    <property type="entry name" value="Kinase-like_dom_sf"/>
</dbReference>
<feature type="compositionally biased region" description="Basic and acidic residues" evidence="8">
    <location>
        <begin position="19"/>
        <end position="40"/>
    </location>
</feature>
<keyword evidence="3" id="KW-0677">Repeat</keyword>
<dbReference type="SUPFAM" id="SSF56300">
    <property type="entry name" value="Metallo-dependent phosphatases"/>
    <property type="match status" value="1"/>
</dbReference>
<accession>A0AA36MQ33</accession>
<dbReference type="EC" id="3.6.4.13" evidence="1"/>
<dbReference type="SUPFAM" id="SSF56112">
    <property type="entry name" value="Protein kinase-like (PK-like)"/>
    <property type="match status" value="1"/>
</dbReference>
<evidence type="ECO:0000313" key="12">
    <source>
        <dbReference type="Proteomes" id="UP001178507"/>
    </source>
</evidence>
<dbReference type="InterPro" id="IPR001650">
    <property type="entry name" value="Helicase_C-like"/>
</dbReference>
<dbReference type="Gene3D" id="3.80.10.10">
    <property type="entry name" value="Ribonuclease Inhibitor"/>
    <property type="match status" value="2"/>
</dbReference>
<feature type="region of interest" description="Disordered" evidence="8">
    <location>
        <begin position="13"/>
        <end position="50"/>
    </location>
</feature>
<dbReference type="InterPro" id="IPR000719">
    <property type="entry name" value="Prot_kinase_dom"/>
</dbReference>
<keyword evidence="12" id="KW-1185">Reference proteome</keyword>
<dbReference type="InterPro" id="IPR027417">
    <property type="entry name" value="P-loop_NTPase"/>
</dbReference>
<evidence type="ECO:0000256" key="6">
    <source>
        <dbReference type="ARBA" id="ARBA00022806"/>
    </source>
</evidence>
<dbReference type="EMBL" id="CAUJNA010000783">
    <property type="protein sequence ID" value="CAJ1381165.1"/>
    <property type="molecule type" value="Genomic_DNA"/>
</dbReference>
<dbReference type="Gene3D" id="3.40.50.300">
    <property type="entry name" value="P-loop containing nucleotide triphosphate hydrolases"/>
    <property type="match status" value="2"/>
</dbReference>
<protein>
    <recommendedName>
        <fullName evidence="1">RNA helicase</fullName>
        <ecNumber evidence="1">3.6.4.13</ecNumber>
    </recommendedName>
</protein>
<dbReference type="Pfam" id="PF13516">
    <property type="entry name" value="LRR_6"/>
    <property type="match status" value="3"/>
</dbReference>
<evidence type="ECO:0000256" key="4">
    <source>
        <dbReference type="ARBA" id="ARBA00022741"/>
    </source>
</evidence>
<keyword evidence="2" id="KW-0433">Leucine-rich repeat</keyword>
<dbReference type="PROSITE" id="PS50011">
    <property type="entry name" value="PROTEIN_KINASE_DOM"/>
    <property type="match status" value="1"/>
</dbReference>
<evidence type="ECO:0000259" key="10">
    <source>
        <dbReference type="PROSITE" id="PS51194"/>
    </source>
</evidence>
<keyword evidence="5" id="KW-0378">Hydrolase</keyword>
<dbReference type="PANTHER" id="PTHR42254:SF1">
    <property type="entry name" value="CALCINEURIN-LIKE PHOSPHOESTERASE DOMAIN-CONTAINING PROTEIN"/>
    <property type="match status" value="1"/>
</dbReference>
<evidence type="ECO:0000256" key="7">
    <source>
        <dbReference type="ARBA" id="ARBA00022840"/>
    </source>
</evidence>
<keyword evidence="7" id="KW-0067">ATP-binding</keyword>
<dbReference type="PANTHER" id="PTHR42254">
    <property type="entry name" value="METALLOPHOS DOMAIN-CONTAINING PROTEIN"/>
    <property type="match status" value="1"/>
</dbReference>
<dbReference type="GO" id="GO:0005524">
    <property type="term" value="F:ATP binding"/>
    <property type="evidence" value="ECO:0007669"/>
    <property type="project" value="UniProtKB-KW"/>
</dbReference>
<evidence type="ECO:0000259" key="9">
    <source>
        <dbReference type="PROSITE" id="PS50011"/>
    </source>
</evidence>
<dbReference type="InterPro" id="IPR029052">
    <property type="entry name" value="Metallo-depent_PP-like"/>
</dbReference>
<dbReference type="InterPro" id="IPR008271">
    <property type="entry name" value="Ser/Thr_kinase_AS"/>
</dbReference>
<evidence type="ECO:0000313" key="11">
    <source>
        <dbReference type="EMBL" id="CAJ1381165.1"/>
    </source>
</evidence>
<evidence type="ECO:0000256" key="2">
    <source>
        <dbReference type="ARBA" id="ARBA00022614"/>
    </source>
</evidence>
<evidence type="ECO:0000256" key="1">
    <source>
        <dbReference type="ARBA" id="ARBA00012552"/>
    </source>
</evidence>
<dbReference type="GO" id="GO:0003724">
    <property type="term" value="F:RNA helicase activity"/>
    <property type="evidence" value="ECO:0007669"/>
    <property type="project" value="UniProtKB-EC"/>
</dbReference>
<evidence type="ECO:0000256" key="8">
    <source>
        <dbReference type="SAM" id="MobiDB-lite"/>
    </source>
</evidence>
<dbReference type="InterPro" id="IPR001611">
    <property type="entry name" value="Leu-rich_rpt"/>
</dbReference>
<keyword evidence="4" id="KW-0547">Nucleotide-binding</keyword>
<proteinExistence type="predicted"/>
<feature type="domain" description="Protein kinase" evidence="9">
    <location>
        <begin position="67"/>
        <end position="408"/>
    </location>
</feature>
<name>A0AA36MQ33_9DINO</name>
<organism evidence="11 12">
    <name type="scientific">Effrenium voratum</name>
    <dbReference type="NCBI Taxonomy" id="2562239"/>
    <lineage>
        <taxon>Eukaryota</taxon>
        <taxon>Sar</taxon>
        <taxon>Alveolata</taxon>
        <taxon>Dinophyceae</taxon>
        <taxon>Suessiales</taxon>
        <taxon>Symbiodiniaceae</taxon>
        <taxon>Effrenium</taxon>
    </lineage>
</organism>
<dbReference type="SUPFAM" id="SSF52047">
    <property type="entry name" value="RNI-like"/>
    <property type="match status" value="1"/>
</dbReference>
<dbReference type="SUPFAM" id="SSF52540">
    <property type="entry name" value="P-loop containing nucleoside triphosphate hydrolases"/>
    <property type="match status" value="1"/>
</dbReference>
<dbReference type="CDD" id="cd18787">
    <property type="entry name" value="SF2_C_DEAD"/>
    <property type="match status" value="1"/>
</dbReference>
<dbReference type="SMART" id="SM00368">
    <property type="entry name" value="LRR_RI"/>
    <property type="match status" value="4"/>
</dbReference>
<dbReference type="Pfam" id="PF00271">
    <property type="entry name" value="Helicase_C"/>
    <property type="match status" value="1"/>
</dbReference>
<sequence length="1614" mass="178270">MRRFFCCFAQKSGSSLAKVKPEPKVEEDATEGQEQKPVRESEEEADPGVAEADASNLALLDFPRGDLEIFEQLGRGASGCRVHRCNGDGRIMAAKVLPLTATTWPDMIEDFEKEVQVLKLIGQHPGLVEFFGAWRLEGAAALGIELCGSTLEQHVRRRAAQPAPFAAAELAALAPVAGGLAHLHGRGVLHRDLKAANVFLARESGGEGESVESVDLPLTAFAAKLGDFGAAKVCSRAQTPVQTPHFMAPEVAQGGEYNSAADVWGLGCLIFEVLEMGLPYGEDLTLPQLEKALVAGLGPQLTDRPQVAARCPDAVAMMDQCLQKALLCCQEDDAKAFKKKYRITQMFSATMPPAIERMARNFLRCPAIINVGDPGQAKKDIEQNLEFIGEAKKKKRLEEMLVGAEPPIIVFVNQKKAVDVLSKSLDNNGYRVCSIHGGKSQEQREWAMNSFKEGRYDILVATDVAGRGLDIEGVQRVINFDMPKTIEDYTHRIGRTGRAGLKGLAISFVTPEDSEIFYDLTNFLKSSNQVVKHLESIQESILESETGSWDTYKDYNDYKDFGSLVEAQATSFFGLSKQAKCKKVINDAYFCAEDRGSSSKPKVELPKRYAKSFAEEVGLLGEFAKQGSFFLGEAKQLMQQTSDHLEGVGHALDKADKDIAKAQLLKPALRQLAANVAHLDLTGQSLGDTGALLLADAMKGNSSLRILSLRWNGIKERGAAAIAAALQVSHVRCLDLYCNSFGDSGATHVAQAANSCNSLRELDLGWNSVCDPGAAAIATCLMQNQTLLELGLEQNAIGENGAKALAAALQQNHSLIKLRLRGNPLQGGFELKASGRLDLTERSTARASLSPQLGSLRGTDPRAVSDVEGHWDFFCNFVEICHGLRFARGDGREARTAHELELELEEDWCFVFGGDASDKGPGTLRVVMALVALKKKHPERVFLILGNRDINKMRFTSELATSELERVKEVPRAFWQSRLPGNCPTYWEYLKRKLQDEGVKEDEVTDKMVYDRSSKASKLRYLLDCDMGSAGDFEFRREELAHLKNVAKGDVTDEEVVRSYEESVAPGGSMRQLLEMGQLALLLEGTLFVHGQIIGNQFPHDQVIGADEQNVAWSVGVVPGENWEGDLQKWVQNLNSWAASQIRDWKQRPLWATPPVASAYQYWSQRGGSELIAYGTPGTHFPTVVYCRYLAEQSMPLQYPRTLVDYLKTQGVRYVMVGHTPHGNAPTVIRHDSLTLIMADTSFSDVKANRFYQGDNRGSAVCAIEFNGRAWSVRGQTDKDQCIDYTVGQEHRGCDPLVGRFTKPDSEGKVFFVKAKLCGEGSGYLLSRAQGFTYEYVLLSAAEVKGAIQGGSFHFVTELAELEFLEEDVLLKIRHLFQMLGAEEVWTFELEAAVGDRLFRRGLRSIFPSLDPIALAASLSRTDGKITPQEFHELCRAHSSAEVQNCLLFPVAPQGQTAVLGNFPKALPFFTCMPPTHVKPAHLSVFKGHLATWKQLPRRFECHLEGLQSESSHVKTFFDMLRQHDRKRIVSSMSAIADVNVGEFDRNQLQIPDSGKYIAWSHPFALSHWDWEDPFVQSLLVNPDVAFFTMGSFVYFATPQAREVFAQRGMRHLG</sequence>
<dbReference type="Gene3D" id="3.30.200.20">
    <property type="entry name" value="Phosphorylase Kinase, domain 1"/>
    <property type="match status" value="1"/>
</dbReference>
<comment type="caution">
    <text evidence="11">The sequence shown here is derived from an EMBL/GenBank/DDBJ whole genome shotgun (WGS) entry which is preliminary data.</text>
</comment>
<dbReference type="InterPro" id="IPR032675">
    <property type="entry name" value="LRR_dom_sf"/>
</dbReference>
<dbReference type="SMART" id="SM00220">
    <property type="entry name" value="S_TKc"/>
    <property type="match status" value="1"/>
</dbReference>
<feature type="domain" description="Helicase C-terminal" evidence="10">
    <location>
        <begin position="396"/>
        <end position="545"/>
    </location>
</feature>
<keyword evidence="6" id="KW-0347">Helicase</keyword>
<dbReference type="PROSITE" id="PS00108">
    <property type="entry name" value="PROTEIN_KINASE_ST"/>
    <property type="match status" value="1"/>
</dbReference>
<dbReference type="Pfam" id="PF00069">
    <property type="entry name" value="Pkinase"/>
    <property type="match status" value="1"/>
</dbReference>
<gene>
    <name evidence="11" type="ORF">EVOR1521_LOCUS8940</name>
</gene>
<dbReference type="SMART" id="SM00490">
    <property type="entry name" value="HELICc"/>
    <property type="match status" value="1"/>
</dbReference>
<evidence type="ECO:0000256" key="3">
    <source>
        <dbReference type="ARBA" id="ARBA00022737"/>
    </source>
</evidence>
<dbReference type="PROSITE" id="PS51194">
    <property type="entry name" value="HELICASE_CTER"/>
    <property type="match status" value="1"/>
</dbReference>
<dbReference type="Gene3D" id="3.60.21.10">
    <property type="match status" value="1"/>
</dbReference>
<dbReference type="GO" id="GO:0016787">
    <property type="term" value="F:hydrolase activity"/>
    <property type="evidence" value="ECO:0007669"/>
    <property type="project" value="UniProtKB-KW"/>
</dbReference>